<name>D3BJV2_HETP5</name>
<sequence>MTNISIEKENQSQFIEIRDLTLKAFDGDLDTANIIEKLRDEKKDVLSLVALDNDRSVVGHIMYSEMQVTLDDGKRNIRTVALAPVSVRPSLQKQGIGRQLIEQSLRMLKDQGVEVVIVLGHPTYYPKFGFSAELIKHLTAPFAGESLMALELKEGSLKSTNGTVRYADIIDGHQCQRDWLLTKDQQSVDFWVTIKLPGFMDLYLYHDSLMDSPMFLVRLKIVNIDEKIYFLSYLNPDIDRGTVASISGSKRFNTIDSTTQTIQATDNFKFHLFAQPFTNQISSIWNNLFQTDCKHQPCLPFPKKG</sequence>
<accession>D3BJV2</accession>
<dbReference type="AlphaFoldDB" id="D3BJV2"/>
<dbReference type="GO" id="GO:0016747">
    <property type="term" value="F:acyltransferase activity, transferring groups other than amino-acyl groups"/>
    <property type="evidence" value="ECO:0007669"/>
    <property type="project" value="InterPro"/>
</dbReference>
<organism evidence="2 3">
    <name type="scientific">Heterostelium pallidum (strain ATCC 26659 / Pp 5 / PN500)</name>
    <name type="common">Cellular slime mold</name>
    <name type="synonym">Polysphondylium pallidum</name>
    <dbReference type="NCBI Taxonomy" id="670386"/>
    <lineage>
        <taxon>Eukaryota</taxon>
        <taxon>Amoebozoa</taxon>
        <taxon>Evosea</taxon>
        <taxon>Eumycetozoa</taxon>
        <taxon>Dictyostelia</taxon>
        <taxon>Acytosteliales</taxon>
        <taxon>Acytosteliaceae</taxon>
        <taxon>Heterostelium</taxon>
    </lineage>
</organism>
<dbReference type="SUPFAM" id="SSF55729">
    <property type="entry name" value="Acyl-CoA N-acyltransferases (Nat)"/>
    <property type="match status" value="1"/>
</dbReference>
<dbReference type="InterPro" id="IPR016181">
    <property type="entry name" value="Acyl_CoA_acyltransferase"/>
</dbReference>
<dbReference type="GeneID" id="31364309"/>
<dbReference type="PROSITE" id="PS51186">
    <property type="entry name" value="GNAT"/>
    <property type="match status" value="1"/>
</dbReference>
<reference evidence="2 3" key="1">
    <citation type="journal article" date="2011" name="Genome Res.">
        <title>Phylogeny-wide analysis of social amoeba genomes highlights ancient origins for complex intercellular communication.</title>
        <authorList>
            <person name="Heidel A.J."/>
            <person name="Lawal H.M."/>
            <person name="Felder M."/>
            <person name="Schilde C."/>
            <person name="Helps N.R."/>
            <person name="Tunggal B."/>
            <person name="Rivero F."/>
            <person name="John U."/>
            <person name="Schleicher M."/>
            <person name="Eichinger L."/>
            <person name="Platzer M."/>
            <person name="Noegel A.A."/>
            <person name="Schaap P."/>
            <person name="Gloeckner G."/>
        </authorList>
    </citation>
    <scope>NUCLEOTIDE SEQUENCE [LARGE SCALE GENOMIC DNA]</scope>
    <source>
        <strain evidence="3">ATCC 26659 / Pp 5 / PN500</strain>
    </source>
</reference>
<dbReference type="InterPro" id="IPR000182">
    <property type="entry name" value="GNAT_dom"/>
</dbReference>
<evidence type="ECO:0000313" key="2">
    <source>
        <dbReference type="EMBL" id="EFA78182.1"/>
    </source>
</evidence>
<dbReference type="Proteomes" id="UP000001396">
    <property type="component" value="Unassembled WGS sequence"/>
</dbReference>
<dbReference type="EMBL" id="ADBJ01000038">
    <property type="protein sequence ID" value="EFA78182.1"/>
    <property type="molecule type" value="Genomic_DNA"/>
</dbReference>
<dbReference type="Gene3D" id="3.40.630.30">
    <property type="match status" value="1"/>
</dbReference>
<evidence type="ECO:0000313" key="3">
    <source>
        <dbReference type="Proteomes" id="UP000001396"/>
    </source>
</evidence>
<keyword evidence="3" id="KW-1185">Reference proteome</keyword>
<protein>
    <recommendedName>
        <fullName evidence="1">N-acetyltransferase domain-containing protein</fullName>
    </recommendedName>
</protein>
<proteinExistence type="predicted"/>
<gene>
    <name evidence="2" type="ORF">PPL_08832</name>
</gene>
<dbReference type="RefSeq" id="XP_020430308.1">
    <property type="nucleotide sequence ID" value="XM_020579633.1"/>
</dbReference>
<comment type="caution">
    <text evidence="2">The sequence shown here is derived from an EMBL/GenBank/DDBJ whole genome shotgun (WGS) entry which is preliminary data.</text>
</comment>
<dbReference type="Pfam" id="PF13527">
    <property type="entry name" value="Acetyltransf_9"/>
    <property type="match status" value="1"/>
</dbReference>
<feature type="domain" description="N-acetyltransferase" evidence="1">
    <location>
        <begin position="4"/>
        <end position="153"/>
    </location>
</feature>
<evidence type="ECO:0000259" key="1">
    <source>
        <dbReference type="PROSITE" id="PS51186"/>
    </source>
</evidence>
<dbReference type="CDD" id="cd04301">
    <property type="entry name" value="NAT_SF"/>
    <property type="match status" value="1"/>
</dbReference>
<dbReference type="InParanoid" id="D3BJV2"/>